<dbReference type="AlphaFoldDB" id="A0A1F7KA59"/>
<evidence type="ECO:0000259" key="4">
    <source>
        <dbReference type="Pfam" id="PF13632"/>
    </source>
</evidence>
<feature type="domain" description="Glycosyltransferase 2-like" evidence="4">
    <location>
        <begin position="157"/>
        <end position="222"/>
    </location>
</feature>
<evidence type="ECO:0000256" key="1">
    <source>
        <dbReference type="ARBA" id="ARBA00006739"/>
    </source>
</evidence>
<organism evidence="5 6">
    <name type="scientific">Candidatus Roizmanbacteria bacterium RIFOXYA1_FULL_41_12</name>
    <dbReference type="NCBI Taxonomy" id="1802082"/>
    <lineage>
        <taxon>Bacteria</taxon>
        <taxon>Candidatus Roizmaniibacteriota</taxon>
    </lineage>
</organism>
<keyword evidence="3" id="KW-0808">Transferase</keyword>
<evidence type="ECO:0000256" key="2">
    <source>
        <dbReference type="ARBA" id="ARBA00022676"/>
    </source>
</evidence>
<dbReference type="Proteomes" id="UP000178450">
    <property type="component" value="Unassembled WGS sequence"/>
</dbReference>
<reference evidence="5 6" key="1">
    <citation type="journal article" date="2016" name="Nat. Commun.">
        <title>Thousands of microbial genomes shed light on interconnected biogeochemical processes in an aquifer system.</title>
        <authorList>
            <person name="Anantharaman K."/>
            <person name="Brown C.T."/>
            <person name="Hug L.A."/>
            <person name="Sharon I."/>
            <person name="Castelle C.J."/>
            <person name="Probst A.J."/>
            <person name="Thomas B.C."/>
            <person name="Singh A."/>
            <person name="Wilkins M.J."/>
            <person name="Karaoz U."/>
            <person name="Brodie E.L."/>
            <person name="Williams K.H."/>
            <person name="Hubbard S.S."/>
            <person name="Banfield J.F."/>
        </authorList>
    </citation>
    <scope>NUCLEOTIDE SEQUENCE [LARGE SCALE GENOMIC DNA]</scope>
</reference>
<comment type="caution">
    <text evidence="5">The sequence shown here is derived from an EMBL/GenBank/DDBJ whole genome shotgun (WGS) entry which is preliminary data.</text>
</comment>
<sequence>MLGLIIVYYNHPEQLQDFLLSLKKNQTANIKLFIADLSRNLKLKNNYGLDLEIIQGQNKGYSYGVNLCLKAALKQDYDQFCVLNYDTYLDSRFLKYLRIRFKTADLFGGKIYYARGNEYYPERYAKKDIGKVLWYAGGTINWDHATVTHRGVDEVDKGQYNQPQTTGFIPGTLIAFTKKVIDKVGLWDEGFFLYYEDTDFCVRALKHGFKLFYDPQIIIWHKNAGTTGGPGSKLHIKEQAKSRIRFGLKHAPLRTKIHLVIN</sequence>
<dbReference type="PANTHER" id="PTHR43179">
    <property type="entry name" value="RHAMNOSYLTRANSFERASE WBBL"/>
    <property type="match status" value="1"/>
</dbReference>
<dbReference type="PANTHER" id="PTHR43179:SF12">
    <property type="entry name" value="GALACTOFURANOSYLTRANSFERASE GLFT2"/>
    <property type="match status" value="1"/>
</dbReference>
<dbReference type="SUPFAM" id="SSF53448">
    <property type="entry name" value="Nucleotide-diphospho-sugar transferases"/>
    <property type="match status" value="1"/>
</dbReference>
<dbReference type="EMBL" id="MGBG01000015">
    <property type="protein sequence ID" value="OGK64756.1"/>
    <property type="molecule type" value="Genomic_DNA"/>
</dbReference>
<dbReference type="InterPro" id="IPR001173">
    <property type="entry name" value="Glyco_trans_2-like"/>
</dbReference>
<protein>
    <recommendedName>
        <fullName evidence="4">Glycosyltransferase 2-like domain-containing protein</fullName>
    </recommendedName>
</protein>
<dbReference type="GO" id="GO:0016757">
    <property type="term" value="F:glycosyltransferase activity"/>
    <property type="evidence" value="ECO:0007669"/>
    <property type="project" value="UniProtKB-KW"/>
</dbReference>
<evidence type="ECO:0000313" key="5">
    <source>
        <dbReference type="EMBL" id="OGK64756.1"/>
    </source>
</evidence>
<accession>A0A1F7KA59</accession>
<comment type="similarity">
    <text evidence="1">Belongs to the glycosyltransferase 2 family.</text>
</comment>
<name>A0A1F7KA59_9BACT</name>
<dbReference type="InterPro" id="IPR029044">
    <property type="entry name" value="Nucleotide-diphossugar_trans"/>
</dbReference>
<dbReference type="Pfam" id="PF13632">
    <property type="entry name" value="Glyco_trans_2_3"/>
    <property type="match status" value="1"/>
</dbReference>
<evidence type="ECO:0000256" key="3">
    <source>
        <dbReference type="ARBA" id="ARBA00022679"/>
    </source>
</evidence>
<dbReference type="Gene3D" id="3.90.550.10">
    <property type="entry name" value="Spore Coat Polysaccharide Biosynthesis Protein SpsA, Chain A"/>
    <property type="match status" value="1"/>
</dbReference>
<gene>
    <name evidence="5" type="ORF">A2209_00290</name>
</gene>
<proteinExistence type="inferred from homology"/>
<keyword evidence="2" id="KW-0328">Glycosyltransferase</keyword>
<evidence type="ECO:0000313" key="6">
    <source>
        <dbReference type="Proteomes" id="UP000178450"/>
    </source>
</evidence>